<accession>A0ABT4MIB2</accession>
<reference evidence="1" key="1">
    <citation type="submission" date="2022-12" db="EMBL/GenBank/DDBJ databases">
        <authorList>
            <person name="Krivoruchko A.V."/>
            <person name="Elkin A."/>
        </authorList>
    </citation>
    <scope>NUCLEOTIDE SEQUENCE</scope>
    <source>
        <strain evidence="1">IEGM 1391</strain>
    </source>
</reference>
<evidence type="ECO:0000313" key="2">
    <source>
        <dbReference type="Proteomes" id="UP001081071"/>
    </source>
</evidence>
<proteinExistence type="predicted"/>
<comment type="caution">
    <text evidence="1">The sequence shown here is derived from an EMBL/GenBank/DDBJ whole genome shotgun (WGS) entry which is preliminary data.</text>
</comment>
<organism evidence="1 2">
    <name type="scientific">Rhodococcus ruber</name>
    <dbReference type="NCBI Taxonomy" id="1830"/>
    <lineage>
        <taxon>Bacteria</taxon>
        <taxon>Bacillati</taxon>
        <taxon>Actinomycetota</taxon>
        <taxon>Actinomycetes</taxon>
        <taxon>Mycobacteriales</taxon>
        <taxon>Nocardiaceae</taxon>
        <taxon>Rhodococcus</taxon>
    </lineage>
</organism>
<evidence type="ECO:0000313" key="1">
    <source>
        <dbReference type="EMBL" id="MCZ4520719.1"/>
    </source>
</evidence>
<evidence type="ECO:0008006" key="3">
    <source>
        <dbReference type="Google" id="ProtNLM"/>
    </source>
</evidence>
<dbReference type="Proteomes" id="UP001081071">
    <property type="component" value="Unassembled WGS sequence"/>
</dbReference>
<gene>
    <name evidence="1" type="ORF">O4220_19595</name>
</gene>
<keyword evidence="2" id="KW-1185">Reference proteome</keyword>
<dbReference type="RefSeq" id="WP_269607144.1">
    <property type="nucleotide sequence ID" value="NZ_JAPWIJ010000008.1"/>
</dbReference>
<name>A0ABT4MIB2_9NOCA</name>
<sequence>MNTNALADFAPFGPQNPDPLLRPIFGGDSGGHRGIGTEADALVTRTADGTDINAVWDEFRSALAAYNSERSALVSLLTFSTTLSNDVVPQTLQTTSEFEVASEFGEPVSARVPSGVLRLGYTINDYDLASRLTWKFLRDSDIRQVEAQFADMLAADNRLVNRSVLKRLFDPTPGENEWGHTVYGLYTGNDGFTPPPYGGLTFPSTTKHYIASQSALIDSGDVEDLMNLVSRKGFGKAEGQQLLILAHPNESEVIQTWRRGVGNGTSGAIISKFDFIPSQSAPAYIEPDGQIVGQAAPGEYNGLNVIGSLGPSWLIESAHLPAGYVAVVATGGPNAQSNPIGVRLHADPQYAGLRLIPGSVPNYPLRESFLARTFGVGVRRRGAAAVAQITASPTYTAPTWGW</sequence>
<dbReference type="EMBL" id="JAPWIJ010000008">
    <property type="protein sequence ID" value="MCZ4520719.1"/>
    <property type="molecule type" value="Genomic_DNA"/>
</dbReference>
<protein>
    <recommendedName>
        <fullName evidence="3">Bacteriophage protein</fullName>
    </recommendedName>
</protein>